<protein>
    <submittedName>
        <fullName evidence="4">Uncharacterized protein</fullName>
    </submittedName>
</protein>
<gene>
    <name evidence="4" type="ORF">Ahy_B02g058029</name>
</gene>
<keyword evidence="5" id="KW-1185">Reference proteome</keyword>
<keyword evidence="3" id="KW-0560">Oxidoreductase</keyword>
<evidence type="ECO:0000256" key="3">
    <source>
        <dbReference type="ARBA" id="ARBA00023002"/>
    </source>
</evidence>
<dbReference type="EMBL" id="SDMP01000012">
    <property type="protein sequence ID" value="RYR24527.1"/>
    <property type="molecule type" value="Genomic_DNA"/>
</dbReference>
<dbReference type="GO" id="GO:0016020">
    <property type="term" value="C:membrane"/>
    <property type="evidence" value="ECO:0007669"/>
    <property type="project" value="TreeGrafter"/>
</dbReference>
<proteinExistence type="inferred from homology"/>
<dbReference type="PANTHER" id="PTHR43490:SF98">
    <property type="entry name" value="OS02G0640600 PROTEIN"/>
    <property type="match status" value="1"/>
</dbReference>
<evidence type="ECO:0000313" key="5">
    <source>
        <dbReference type="Proteomes" id="UP000289738"/>
    </source>
</evidence>
<evidence type="ECO:0000256" key="2">
    <source>
        <dbReference type="ARBA" id="ARBA00022857"/>
    </source>
</evidence>
<reference evidence="4 5" key="1">
    <citation type="submission" date="2019-01" db="EMBL/GenBank/DDBJ databases">
        <title>Sequencing of cultivated peanut Arachis hypogaea provides insights into genome evolution and oil improvement.</title>
        <authorList>
            <person name="Chen X."/>
        </authorList>
    </citation>
    <scope>NUCLEOTIDE SEQUENCE [LARGE SCALE GENOMIC DNA]</scope>
    <source>
        <strain evidence="5">cv. Fuhuasheng</strain>
        <tissue evidence="4">Leaves</tissue>
    </source>
</reference>
<dbReference type="Proteomes" id="UP000289738">
    <property type="component" value="Chromosome B02"/>
</dbReference>
<name>A0A445ADN1_ARAHY</name>
<organism evidence="4 5">
    <name type="scientific">Arachis hypogaea</name>
    <name type="common">Peanut</name>
    <dbReference type="NCBI Taxonomy" id="3818"/>
    <lineage>
        <taxon>Eukaryota</taxon>
        <taxon>Viridiplantae</taxon>
        <taxon>Streptophyta</taxon>
        <taxon>Embryophyta</taxon>
        <taxon>Tracheophyta</taxon>
        <taxon>Spermatophyta</taxon>
        <taxon>Magnoliopsida</taxon>
        <taxon>eudicotyledons</taxon>
        <taxon>Gunneridae</taxon>
        <taxon>Pentapetalae</taxon>
        <taxon>rosids</taxon>
        <taxon>fabids</taxon>
        <taxon>Fabales</taxon>
        <taxon>Fabaceae</taxon>
        <taxon>Papilionoideae</taxon>
        <taxon>50 kb inversion clade</taxon>
        <taxon>dalbergioids sensu lato</taxon>
        <taxon>Dalbergieae</taxon>
        <taxon>Pterocarpus clade</taxon>
        <taxon>Arachis</taxon>
    </lineage>
</organism>
<comment type="caution">
    <text evidence="4">The sequence shown here is derived from an EMBL/GenBank/DDBJ whole genome shotgun (WGS) entry which is preliminary data.</text>
</comment>
<dbReference type="AlphaFoldDB" id="A0A445ADN1"/>
<evidence type="ECO:0000313" key="4">
    <source>
        <dbReference type="EMBL" id="RYR24527.1"/>
    </source>
</evidence>
<dbReference type="PANTHER" id="PTHR43490">
    <property type="entry name" value="(+)-NEOMENTHOL DEHYDROGENASE"/>
    <property type="match status" value="1"/>
</dbReference>
<keyword evidence="2" id="KW-0521">NADP</keyword>
<accession>A0A445ADN1</accession>
<dbReference type="GO" id="GO:0016491">
    <property type="term" value="F:oxidoreductase activity"/>
    <property type="evidence" value="ECO:0007669"/>
    <property type="project" value="UniProtKB-KW"/>
</dbReference>
<dbReference type="Gene3D" id="3.40.50.720">
    <property type="entry name" value="NAD(P)-binding Rossmann-like Domain"/>
    <property type="match status" value="1"/>
</dbReference>
<comment type="similarity">
    <text evidence="1">Belongs to the short-chain dehydrogenases/reductases (SDR) family.</text>
</comment>
<sequence>MYHPPYERILGDAENLTEERVDEVLNEFLKDIKEGCLERKGWPKVLGAYIISKAAMNAYTKLLLKSTLLYAICSIAAS</sequence>
<evidence type="ECO:0000256" key="1">
    <source>
        <dbReference type="ARBA" id="ARBA00006484"/>
    </source>
</evidence>